<dbReference type="AlphaFoldDB" id="X0YHC7"/>
<comment type="caution">
    <text evidence="1">The sequence shown here is derived from an EMBL/GenBank/DDBJ whole genome shotgun (WGS) entry which is preliminary data.</text>
</comment>
<name>X0YHC7_9ZZZZ</name>
<gene>
    <name evidence="1" type="ORF">S01H1_83607</name>
</gene>
<evidence type="ECO:0000313" key="1">
    <source>
        <dbReference type="EMBL" id="GAG46592.1"/>
    </source>
</evidence>
<protein>
    <submittedName>
        <fullName evidence="1">Uncharacterized protein</fullName>
    </submittedName>
</protein>
<sequence>ENVVGKEFMLATIRSYTQQITTVPQAINIDGGSAMRGGQSN</sequence>
<accession>X0YHC7</accession>
<feature type="non-terminal residue" evidence="1">
    <location>
        <position position="1"/>
    </location>
</feature>
<organism evidence="1">
    <name type="scientific">marine sediment metagenome</name>
    <dbReference type="NCBI Taxonomy" id="412755"/>
    <lineage>
        <taxon>unclassified sequences</taxon>
        <taxon>metagenomes</taxon>
        <taxon>ecological metagenomes</taxon>
    </lineage>
</organism>
<proteinExistence type="predicted"/>
<reference evidence="1" key="1">
    <citation type="journal article" date="2014" name="Front. Microbiol.">
        <title>High frequency of phylogenetically diverse reductive dehalogenase-homologous genes in deep subseafloor sedimentary metagenomes.</title>
        <authorList>
            <person name="Kawai M."/>
            <person name="Futagami T."/>
            <person name="Toyoda A."/>
            <person name="Takaki Y."/>
            <person name="Nishi S."/>
            <person name="Hori S."/>
            <person name="Arai W."/>
            <person name="Tsubouchi T."/>
            <person name="Morono Y."/>
            <person name="Uchiyama I."/>
            <person name="Ito T."/>
            <person name="Fujiyama A."/>
            <person name="Inagaki F."/>
            <person name="Takami H."/>
        </authorList>
    </citation>
    <scope>NUCLEOTIDE SEQUENCE</scope>
    <source>
        <strain evidence="1">Expedition CK06-06</strain>
    </source>
</reference>
<dbReference type="EMBL" id="BARS01056875">
    <property type="protein sequence ID" value="GAG46592.1"/>
    <property type="molecule type" value="Genomic_DNA"/>
</dbReference>